<keyword evidence="5 7" id="KW-1133">Transmembrane helix</keyword>
<protein>
    <submittedName>
        <fullName evidence="9">Sugar ABC transporter permease</fullName>
    </submittedName>
</protein>
<comment type="similarity">
    <text evidence="7">Belongs to the binding-protein-dependent transport system permease family.</text>
</comment>
<dbReference type="PANTHER" id="PTHR43744:SF9">
    <property type="entry name" value="POLYGALACTURONAN_RHAMNOGALACTURONAN TRANSPORT SYSTEM PERMEASE PROTEIN YTCP"/>
    <property type="match status" value="1"/>
</dbReference>
<sequence>MKNENKALQWFGHIFMVLLSLACIIPFVLLIISSITDENEIIRNGYSFFPHQYSLLAYKYLLEEGTDIFRAYGITVLITIVGTTVSLVITSLLAYPISRKDYPLRNVLAFVVFFTLLFNGGLVPTYLIYSQLLDIKNTIWALIIPTLLMNGFNVMLMRTYFQTSIPMAIIESANIDGAGEFRTFGSIVLPLSMPILATVGLFQTIAYWNDWMNGMIYITNPHYYSIQNLLNRILQDAQFLASGQFNSSDAGAALQTLPSSAVKMAIAVIGVIPILIAYPFFQKYFVKGITIGAVKG</sequence>
<feature type="domain" description="ABC transmembrane type-1" evidence="8">
    <location>
        <begin position="72"/>
        <end position="281"/>
    </location>
</feature>
<reference evidence="10" key="1">
    <citation type="submission" date="2016-05" db="EMBL/GenBank/DDBJ databases">
        <title>Paenibacillus oryzae. sp. nov., isolated from the rice root.</title>
        <authorList>
            <person name="Zhang J."/>
            <person name="Zhang X."/>
        </authorList>
    </citation>
    <scope>NUCLEOTIDE SEQUENCE [LARGE SCALE GENOMIC DNA]</scope>
    <source>
        <strain evidence="10">KCTC13222</strain>
    </source>
</reference>
<evidence type="ECO:0000256" key="3">
    <source>
        <dbReference type="ARBA" id="ARBA00022475"/>
    </source>
</evidence>
<evidence type="ECO:0000313" key="10">
    <source>
        <dbReference type="Proteomes" id="UP000093309"/>
    </source>
</evidence>
<dbReference type="PANTHER" id="PTHR43744">
    <property type="entry name" value="ABC TRANSPORTER PERMEASE PROTEIN MG189-RELATED-RELATED"/>
    <property type="match status" value="1"/>
</dbReference>
<organism evidence="9 10">
    <name type="scientific">Paenibacillus pectinilyticus</name>
    <dbReference type="NCBI Taxonomy" id="512399"/>
    <lineage>
        <taxon>Bacteria</taxon>
        <taxon>Bacillati</taxon>
        <taxon>Bacillota</taxon>
        <taxon>Bacilli</taxon>
        <taxon>Bacillales</taxon>
        <taxon>Paenibacillaceae</taxon>
        <taxon>Paenibacillus</taxon>
    </lineage>
</organism>
<evidence type="ECO:0000256" key="7">
    <source>
        <dbReference type="RuleBase" id="RU363032"/>
    </source>
</evidence>
<feature type="transmembrane region" description="Helical" evidence="7">
    <location>
        <begin position="12"/>
        <end position="35"/>
    </location>
</feature>
<dbReference type="Proteomes" id="UP000093309">
    <property type="component" value="Unassembled WGS sequence"/>
</dbReference>
<proteinExistence type="inferred from homology"/>
<evidence type="ECO:0000256" key="4">
    <source>
        <dbReference type="ARBA" id="ARBA00022692"/>
    </source>
</evidence>
<gene>
    <name evidence="9" type="ORF">A8709_28730</name>
</gene>
<keyword evidence="4 7" id="KW-0812">Transmembrane</keyword>
<dbReference type="Gene3D" id="1.10.3720.10">
    <property type="entry name" value="MetI-like"/>
    <property type="match status" value="1"/>
</dbReference>
<accession>A0A1C0ZUS8</accession>
<dbReference type="EMBL" id="LYPC01000027">
    <property type="protein sequence ID" value="OCT11854.1"/>
    <property type="molecule type" value="Genomic_DNA"/>
</dbReference>
<feature type="transmembrane region" description="Helical" evidence="7">
    <location>
        <begin position="139"/>
        <end position="157"/>
    </location>
</feature>
<evidence type="ECO:0000256" key="1">
    <source>
        <dbReference type="ARBA" id="ARBA00004651"/>
    </source>
</evidence>
<dbReference type="InterPro" id="IPR035906">
    <property type="entry name" value="MetI-like_sf"/>
</dbReference>
<comment type="caution">
    <text evidence="9">The sequence shown here is derived from an EMBL/GenBank/DDBJ whole genome shotgun (WGS) entry which is preliminary data.</text>
</comment>
<dbReference type="InterPro" id="IPR000515">
    <property type="entry name" value="MetI-like"/>
</dbReference>
<evidence type="ECO:0000256" key="6">
    <source>
        <dbReference type="ARBA" id="ARBA00023136"/>
    </source>
</evidence>
<dbReference type="SUPFAM" id="SSF161098">
    <property type="entry name" value="MetI-like"/>
    <property type="match status" value="1"/>
</dbReference>
<dbReference type="PROSITE" id="PS51257">
    <property type="entry name" value="PROKAR_LIPOPROTEIN"/>
    <property type="match status" value="1"/>
</dbReference>
<feature type="transmembrane region" description="Helical" evidence="7">
    <location>
        <begin position="107"/>
        <end position="127"/>
    </location>
</feature>
<dbReference type="CDD" id="cd06261">
    <property type="entry name" value="TM_PBP2"/>
    <property type="match status" value="1"/>
</dbReference>
<dbReference type="PROSITE" id="PS50928">
    <property type="entry name" value="ABC_TM1"/>
    <property type="match status" value="1"/>
</dbReference>
<evidence type="ECO:0000313" key="9">
    <source>
        <dbReference type="EMBL" id="OCT11854.1"/>
    </source>
</evidence>
<keyword evidence="6 7" id="KW-0472">Membrane</keyword>
<dbReference type="RefSeq" id="WP_065855604.1">
    <property type="nucleotide sequence ID" value="NZ_LYPC01000027.1"/>
</dbReference>
<feature type="transmembrane region" description="Helical" evidence="7">
    <location>
        <begin position="71"/>
        <end position="95"/>
    </location>
</feature>
<dbReference type="Pfam" id="PF00528">
    <property type="entry name" value="BPD_transp_1"/>
    <property type="match status" value="1"/>
</dbReference>
<feature type="transmembrane region" description="Helical" evidence="7">
    <location>
        <begin position="187"/>
        <end position="208"/>
    </location>
</feature>
<evidence type="ECO:0000256" key="5">
    <source>
        <dbReference type="ARBA" id="ARBA00022989"/>
    </source>
</evidence>
<comment type="subcellular location">
    <subcellularLocation>
        <location evidence="1 7">Cell membrane</location>
        <topology evidence="1 7">Multi-pass membrane protein</topology>
    </subcellularLocation>
</comment>
<keyword evidence="10" id="KW-1185">Reference proteome</keyword>
<dbReference type="AlphaFoldDB" id="A0A1C0ZUS8"/>
<dbReference type="OrthoDB" id="9810086at2"/>
<dbReference type="STRING" id="512399.A8709_28730"/>
<dbReference type="GO" id="GO:0005886">
    <property type="term" value="C:plasma membrane"/>
    <property type="evidence" value="ECO:0007669"/>
    <property type="project" value="UniProtKB-SubCell"/>
</dbReference>
<evidence type="ECO:0000259" key="8">
    <source>
        <dbReference type="PROSITE" id="PS50928"/>
    </source>
</evidence>
<feature type="transmembrane region" description="Helical" evidence="7">
    <location>
        <begin position="261"/>
        <end position="281"/>
    </location>
</feature>
<name>A0A1C0ZUS8_9BACL</name>
<keyword evidence="2 7" id="KW-0813">Transport</keyword>
<keyword evidence="3" id="KW-1003">Cell membrane</keyword>
<dbReference type="GO" id="GO:0055085">
    <property type="term" value="P:transmembrane transport"/>
    <property type="evidence" value="ECO:0007669"/>
    <property type="project" value="InterPro"/>
</dbReference>
<evidence type="ECO:0000256" key="2">
    <source>
        <dbReference type="ARBA" id="ARBA00022448"/>
    </source>
</evidence>